<gene>
    <name evidence="2" type="ORF">EK21DRAFT_109887</name>
</gene>
<dbReference type="EMBL" id="ML978172">
    <property type="protein sequence ID" value="KAF2032507.1"/>
    <property type="molecule type" value="Genomic_DNA"/>
</dbReference>
<dbReference type="OrthoDB" id="3744403at2759"/>
<feature type="region of interest" description="Disordered" evidence="1">
    <location>
        <begin position="1"/>
        <end position="24"/>
    </location>
</feature>
<organism evidence="2 3">
    <name type="scientific">Setomelanomma holmii</name>
    <dbReference type="NCBI Taxonomy" id="210430"/>
    <lineage>
        <taxon>Eukaryota</taxon>
        <taxon>Fungi</taxon>
        <taxon>Dikarya</taxon>
        <taxon>Ascomycota</taxon>
        <taxon>Pezizomycotina</taxon>
        <taxon>Dothideomycetes</taxon>
        <taxon>Pleosporomycetidae</taxon>
        <taxon>Pleosporales</taxon>
        <taxon>Pleosporineae</taxon>
        <taxon>Phaeosphaeriaceae</taxon>
        <taxon>Setomelanomma</taxon>
    </lineage>
</organism>
<sequence length="228" mass="23973">MGSSTTTTVARSPTKEQLQAKYRSNVRQRTRASLGVGISSTMAASGLYYMAAPAAVAGYGLHQASKTKEQLEDLMKHYGVKAQKRDKLSGFLVGGAEKMALTFLLLGHDELAWFVGTDYGLGSELLALHTEALAAGGHGLLVNPDGTLMTNEAGQFLVDRGPLGEGNGMYNAIVDNVKEAYGVQEGVLVTAADIQGNIAAGVAAGAVEYATNRTGHTGRAALDRLMRR</sequence>
<feature type="compositionally biased region" description="Polar residues" evidence="1">
    <location>
        <begin position="1"/>
        <end position="17"/>
    </location>
</feature>
<dbReference type="AlphaFoldDB" id="A0A9P4LQ96"/>
<accession>A0A9P4LQ96</accession>
<evidence type="ECO:0000313" key="3">
    <source>
        <dbReference type="Proteomes" id="UP000799777"/>
    </source>
</evidence>
<reference evidence="2" key="1">
    <citation type="journal article" date="2020" name="Stud. Mycol.">
        <title>101 Dothideomycetes genomes: a test case for predicting lifestyles and emergence of pathogens.</title>
        <authorList>
            <person name="Haridas S."/>
            <person name="Albert R."/>
            <person name="Binder M."/>
            <person name="Bloem J."/>
            <person name="Labutti K."/>
            <person name="Salamov A."/>
            <person name="Andreopoulos B."/>
            <person name="Baker S."/>
            <person name="Barry K."/>
            <person name="Bills G."/>
            <person name="Bluhm B."/>
            <person name="Cannon C."/>
            <person name="Castanera R."/>
            <person name="Culley D."/>
            <person name="Daum C."/>
            <person name="Ezra D."/>
            <person name="Gonzalez J."/>
            <person name="Henrissat B."/>
            <person name="Kuo A."/>
            <person name="Liang C."/>
            <person name="Lipzen A."/>
            <person name="Lutzoni F."/>
            <person name="Magnuson J."/>
            <person name="Mondo S."/>
            <person name="Nolan M."/>
            <person name="Ohm R."/>
            <person name="Pangilinan J."/>
            <person name="Park H.-J."/>
            <person name="Ramirez L."/>
            <person name="Alfaro M."/>
            <person name="Sun H."/>
            <person name="Tritt A."/>
            <person name="Yoshinaga Y."/>
            <person name="Zwiers L.-H."/>
            <person name="Turgeon B."/>
            <person name="Goodwin S."/>
            <person name="Spatafora J."/>
            <person name="Crous P."/>
            <person name="Grigoriev I."/>
        </authorList>
    </citation>
    <scope>NUCLEOTIDE SEQUENCE</scope>
    <source>
        <strain evidence="2">CBS 110217</strain>
    </source>
</reference>
<evidence type="ECO:0000313" key="2">
    <source>
        <dbReference type="EMBL" id="KAF2032507.1"/>
    </source>
</evidence>
<evidence type="ECO:0000256" key="1">
    <source>
        <dbReference type="SAM" id="MobiDB-lite"/>
    </source>
</evidence>
<protein>
    <submittedName>
        <fullName evidence="2">Uncharacterized protein</fullName>
    </submittedName>
</protein>
<comment type="caution">
    <text evidence="2">The sequence shown here is derived from an EMBL/GenBank/DDBJ whole genome shotgun (WGS) entry which is preliminary data.</text>
</comment>
<keyword evidence="3" id="KW-1185">Reference proteome</keyword>
<proteinExistence type="predicted"/>
<name>A0A9P4LQ96_9PLEO</name>
<dbReference type="Proteomes" id="UP000799777">
    <property type="component" value="Unassembled WGS sequence"/>
</dbReference>